<reference evidence="2 3" key="1">
    <citation type="journal article" date="2023" name="G3 (Bethesda)">
        <title>A chromosome-length genome assembly and annotation of blackberry (Rubus argutus, cv. 'Hillquist').</title>
        <authorList>
            <person name="Bruna T."/>
            <person name="Aryal R."/>
            <person name="Dudchenko O."/>
            <person name="Sargent D.J."/>
            <person name="Mead D."/>
            <person name="Buti M."/>
            <person name="Cavallini A."/>
            <person name="Hytonen T."/>
            <person name="Andres J."/>
            <person name="Pham M."/>
            <person name="Weisz D."/>
            <person name="Mascagni F."/>
            <person name="Usai G."/>
            <person name="Natali L."/>
            <person name="Bassil N."/>
            <person name="Fernandez G.E."/>
            <person name="Lomsadze A."/>
            <person name="Armour M."/>
            <person name="Olukolu B."/>
            <person name="Poorten T."/>
            <person name="Britton C."/>
            <person name="Davik J."/>
            <person name="Ashrafi H."/>
            <person name="Aiden E.L."/>
            <person name="Borodovsky M."/>
            <person name="Worthington M."/>
        </authorList>
    </citation>
    <scope>NUCLEOTIDE SEQUENCE [LARGE SCALE GENOMIC DNA]</scope>
    <source>
        <strain evidence="2">PI 553951</strain>
    </source>
</reference>
<evidence type="ECO:0000313" key="2">
    <source>
        <dbReference type="EMBL" id="KAK9928331.1"/>
    </source>
</evidence>
<comment type="caution">
    <text evidence="2">The sequence shown here is derived from an EMBL/GenBank/DDBJ whole genome shotgun (WGS) entry which is preliminary data.</text>
</comment>
<feature type="compositionally biased region" description="Polar residues" evidence="1">
    <location>
        <begin position="1"/>
        <end position="12"/>
    </location>
</feature>
<dbReference type="AlphaFoldDB" id="A0AAW1WX58"/>
<keyword evidence="3" id="KW-1185">Reference proteome</keyword>
<gene>
    <name evidence="2" type="ORF">M0R45_025474</name>
</gene>
<protein>
    <submittedName>
        <fullName evidence="2">Uncharacterized protein</fullName>
    </submittedName>
</protein>
<evidence type="ECO:0000256" key="1">
    <source>
        <dbReference type="SAM" id="MobiDB-lite"/>
    </source>
</evidence>
<dbReference type="EMBL" id="JBEDUW010000005">
    <property type="protein sequence ID" value="KAK9928331.1"/>
    <property type="molecule type" value="Genomic_DNA"/>
</dbReference>
<evidence type="ECO:0000313" key="3">
    <source>
        <dbReference type="Proteomes" id="UP001457282"/>
    </source>
</evidence>
<feature type="region of interest" description="Disordered" evidence="1">
    <location>
        <begin position="1"/>
        <end position="37"/>
    </location>
</feature>
<name>A0AAW1WX58_RUBAR</name>
<proteinExistence type="predicted"/>
<sequence>MKVTTVCNTNDPLRTPSVYHTPEAKRQSTRKRTNNKQVEPLMIEPGRCKSGMVLMKMILSSLPKEKYSQSVIAIAMSLETKKEWISATDTVQTKFHELHINHHKSKSRIDE</sequence>
<dbReference type="Proteomes" id="UP001457282">
    <property type="component" value="Unassembled WGS sequence"/>
</dbReference>
<accession>A0AAW1WX58</accession>
<organism evidence="2 3">
    <name type="scientific">Rubus argutus</name>
    <name type="common">Southern blackberry</name>
    <dbReference type="NCBI Taxonomy" id="59490"/>
    <lineage>
        <taxon>Eukaryota</taxon>
        <taxon>Viridiplantae</taxon>
        <taxon>Streptophyta</taxon>
        <taxon>Embryophyta</taxon>
        <taxon>Tracheophyta</taxon>
        <taxon>Spermatophyta</taxon>
        <taxon>Magnoliopsida</taxon>
        <taxon>eudicotyledons</taxon>
        <taxon>Gunneridae</taxon>
        <taxon>Pentapetalae</taxon>
        <taxon>rosids</taxon>
        <taxon>fabids</taxon>
        <taxon>Rosales</taxon>
        <taxon>Rosaceae</taxon>
        <taxon>Rosoideae</taxon>
        <taxon>Rosoideae incertae sedis</taxon>
        <taxon>Rubus</taxon>
    </lineage>
</organism>